<dbReference type="PANTHER" id="PTHR10534:SF2">
    <property type="entry name" value="PYRIDOXAL KINASE"/>
    <property type="match status" value="1"/>
</dbReference>
<evidence type="ECO:0000256" key="2">
    <source>
        <dbReference type="ARBA" id="ARBA00022679"/>
    </source>
</evidence>
<keyword evidence="8" id="KW-1185">Reference proteome</keyword>
<keyword evidence="5" id="KW-0067">ATP-binding</keyword>
<dbReference type="OrthoDB" id="9800808at2"/>
<gene>
    <name evidence="7" type="ORF">SAMN03080614_10741</name>
</gene>
<dbReference type="Pfam" id="PF08543">
    <property type="entry name" value="Phos_pyr_kin"/>
    <property type="match status" value="1"/>
</dbReference>
<dbReference type="EMBL" id="FOIF01000074">
    <property type="protein sequence ID" value="SET18767.1"/>
    <property type="molecule type" value="Genomic_DNA"/>
</dbReference>
<dbReference type="InterPro" id="IPR004625">
    <property type="entry name" value="PyrdxlKinase"/>
</dbReference>
<dbReference type="GO" id="GO:0005524">
    <property type="term" value="F:ATP binding"/>
    <property type="evidence" value="ECO:0007669"/>
    <property type="project" value="UniProtKB-KW"/>
</dbReference>
<reference evidence="8" key="1">
    <citation type="submission" date="2016-10" db="EMBL/GenBank/DDBJ databases">
        <authorList>
            <person name="Varghese N."/>
            <person name="Submissions S."/>
        </authorList>
    </citation>
    <scope>NUCLEOTIDE SEQUENCE [LARGE SCALE GENOMIC DNA]</scope>
    <source>
        <strain evidence="8">DSM 13577</strain>
    </source>
</reference>
<protein>
    <recommendedName>
        <fullName evidence="1">pyridoxal kinase</fullName>
        <ecNumber evidence="1">2.7.1.35</ecNumber>
    </recommendedName>
</protein>
<dbReference type="SUPFAM" id="SSF53613">
    <property type="entry name" value="Ribokinase-like"/>
    <property type="match status" value="1"/>
</dbReference>
<evidence type="ECO:0000313" key="8">
    <source>
        <dbReference type="Proteomes" id="UP000243819"/>
    </source>
</evidence>
<evidence type="ECO:0000256" key="1">
    <source>
        <dbReference type="ARBA" id="ARBA00012104"/>
    </source>
</evidence>
<evidence type="ECO:0000256" key="5">
    <source>
        <dbReference type="ARBA" id="ARBA00022840"/>
    </source>
</evidence>
<keyword evidence="2" id="KW-0808">Transferase</keyword>
<organism evidence="7 8">
    <name type="scientific">Anaerobranca gottschalkii DSM 13577</name>
    <dbReference type="NCBI Taxonomy" id="1120990"/>
    <lineage>
        <taxon>Bacteria</taxon>
        <taxon>Bacillati</taxon>
        <taxon>Bacillota</taxon>
        <taxon>Clostridia</taxon>
        <taxon>Eubacteriales</taxon>
        <taxon>Proteinivoracaceae</taxon>
        <taxon>Anaerobranca</taxon>
    </lineage>
</organism>
<name>A0A1I0CGP5_9FIRM</name>
<sequence>MVRENIAVPKVVAIHDMSGVGRCSLTVAIPLISSMGIQVCPLPTAILSSHLDGFGEPAFIDLTDSLYSYANHWKSLNMEFDCIYTGFIGSKEQFGFIEDFIDDFRNPETLVVIDPVMADNGEFYSNYNEEMLEKMKGLVKKADVITPNLTEACMLLGEEYTKNPLSLDKGKDYLRRLGDLGPDYVVITGVRLDENTNANLGYSKINDEFWVIRYKYIPSHYPGTGDVFASILTGGLMKGDSLEKAMERATLFLQVAVEETYKLGTPKREGIILEKFLHMLI</sequence>
<feature type="domain" description="Pyridoxamine kinase/Phosphomethylpyrimidine kinase" evidence="6">
    <location>
        <begin position="77"/>
        <end position="265"/>
    </location>
</feature>
<evidence type="ECO:0000259" key="6">
    <source>
        <dbReference type="Pfam" id="PF08543"/>
    </source>
</evidence>
<proteinExistence type="predicted"/>
<evidence type="ECO:0000256" key="4">
    <source>
        <dbReference type="ARBA" id="ARBA00022777"/>
    </source>
</evidence>
<evidence type="ECO:0000313" key="7">
    <source>
        <dbReference type="EMBL" id="SET18767.1"/>
    </source>
</evidence>
<accession>A0A1I0CGP5</accession>
<evidence type="ECO:0000256" key="3">
    <source>
        <dbReference type="ARBA" id="ARBA00022741"/>
    </source>
</evidence>
<dbReference type="GO" id="GO:0009443">
    <property type="term" value="P:pyridoxal 5'-phosphate salvage"/>
    <property type="evidence" value="ECO:0007669"/>
    <property type="project" value="InterPro"/>
</dbReference>
<dbReference type="Gene3D" id="3.40.1190.20">
    <property type="match status" value="1"/>
</dbReference>
<dbReference type="Proteomes" id="UP000243819">
    <property type="component" value="Unassembled WGS sequence"/>
</dbReference>
<dbReference type="CDD" id="cd01173">
    <property type="entry name" value="pyridoxal_pyridoxamine_kinase"/>
    <property type="match status" value="1"/>
</dbReference>
<dbReference type="GO" id="GO:0005829">
    <property type="term" value="C:cytosol"/>
    <property type="evidence" value="ECO:0007669"/>
    <property type="project" value="TreeGrafter"/>
</dbReference>
<dbReference type="EC" id="2.7.1.35" evidence="1"/>
<dbReference type="PANTHER" id="PTHR10534">
    <property type="entry name" value="PYRIDOXAL KINASE"/>
    <property type="match status" value="1"/>
</dbReference>
<dbReference type="NCBIfam" id="NF005491">
    <property type="entry name" value="PRK07105.1"/>
    <property type="match status" value="1"/>
</dbReference>
<dbReference type="InterPro" id="IPR029056">
    <property type="entry name" value="Ribokinase-like"/>
</dbReference>
<dbReference type="GO" id="GO:0008478">
    <property type="term" value="F:pyridoxal kinase activity"/>
    <property type="evidence" value="ECO:0007669"/>
    <property type="project" value="UniProtKB-EC"/>
</dbReference>
<keyword evidence="4 7" id="KW-0418">Kinase</keyword>
<dbReference type="STRING" id="1120990.SAMN03080614_10741"/>
<dbReference type="RefSeq" id="WP_091351500.1">
    <property type="nucleotide sequence ID" value="NZ_FOIF01000074.1"/>
</dbReference>
<dbReference type="InterPro" id="IPR013749">
    <property type="entry name" value="PM/HMP-P_kinase-1"/>
</dbReference>
<dbReference type="AlphaFoldDB" id="A0A1I0CGP5"/>
<keyword evidence="3" id="KW-0547">Nucleotide-binding</keyword>